<evidence type="ECO:0000256" key="14">
    <source>
        <dbReference type="HAMAP-Rule" id="MF_00154"/>
    </source>
</evidence>
<evidence type="ECO:0000256" key="11">
    <source>
        <dbReference type="ARBA" id="ARBA00040810"/>
    </source>
</evidence>
<organism evidence="15 16">
    <name type="scientific">Actomonas aquatica</name>
    <dbReference type="NCBI Taxonomy" id="2866162"/>
    <lineage>
        <taxon>Bacteria</taxon>
        <taxon>Pseudomonadati</taxon>
        <taxon>Verrucomicrobiota</taxon>
        <taxon>Opitutia</taxon>
        <taxon>Opitutales</taxon>
        <taxon>Opitutaceae</taxon>
        <taxon>Actomonas</taxon>
    </lineage>
</organism>
<dbReference type="InterPro" id="IPR030470">
    <property type="entry name" value="UbiA_prenylTrfase_CS"/>
</dbReference>
<dbReference type="Gene3D" id="1.10.357.140">
    <property type="entry name" value="UbiA prenyltransferase"/>
    <property type="match status" value="1"/>
</dbReference>
<feature type="transmembrane region" description="Helical" evidence="14">
    <location>
        <begin position="249"/>
        <end position="270"/>
    </location>
</feature>
<reference evidence="15 16" key="2">
    <citation type="submission" date="2023-12" db="EMBL/GenBank/DDBJ databases">
        <title>Description of an unclassified Opitutus bacterium of Verrucomicrobiota.</title>
        <authorList>
            <person name="Zhang D.-F."/>
        </authorList>
    </citation>
    <scope>NUCLEOTIDE SEQUENCE [LARGE SCALE GENOMIC DNA]</scope>
    <source>
        <strain evidence="15 16">WL0086</strain>
    </source>
</reference>
<dbReference type="HAMAP" id="MF_00154">
    <property type="entry name" value="CyoE_CtaB"/>
    <property type="match status" value="1"/>
</dbReference>
<evidence type="ECO:0000256" key="10">
    <source>
        <dbReference type="ARBA" id="ARBA00030253"/>
    </source>
</evidence>
<keyword evidence="7 14" id="KW-1133">Transmembrane helix</keyword>
<dbReference type="InterPro" id="IPR044878">
    <property type="entry name" value="UbiA_sf"/>
</dbReference>
<reference evidence="15 16" key="1">
    <citation type="submission" date="2021-08" db="EMBL/GenBank/DDBJ databases">
        <authorList>
            <person name="Zhang D."/>
            <person name="Zhang A."/>
            <person name="Wang L."/>
        </authorList>
    </citation>
    <scope>NUCLEOTIDE SEQUENCE [LARGE SCALE GENOMIC DNA]</scope>
    <source>
        <strain evidence="15 16">WL0086</strain>
    </source>
</reference>
<dbReference type="InterPro" id="IPR006369">
    <property type="entry name" value="Protohaem_IX_farnesylTrfase"/>
</dbReference>
<keyword evidence="16" id="KW-1185">Reference proteome</keyword>
<evidence type="ECO:0000256" key="6">
    <source>
        <dbReference type="ARBA" id="ARBA00022692"/>
    </source>
</evidence>
<dbReference type="NCBIfam" id="TIGR01473">
    <property type="entry name" value="cyoE_ctaB"/>
    <property type="match status" value="1"/>
</dbReference>
<comment type="function">
    <text evidence="14">Converts heme B (protoheme IX) to heme O by substitution of the vinyl group on carbon 2 of heme B porphyrin ring with a hydroxyethyl farnesyl side group.</text>
</comment>
<feature type="transmembrane region" description="Helical" evidence="14">
    <location>
        <begin position="222"/>
        <end position="243"/>
    </location>
</feature>
<evidence type="ECO:0000313" key="15">
    <source>
        <dbReference type="EMBL" id="WRQ89446.1"/>
    </source>
</evidence>
<feature type="transmembrane region" description="Helical" evidence="14">
    <location>
        <begin position="155"/>
        <end position="174"/>
    </location>
</feature>
<dbReference type="InterPro" id="IPR000537">
    <property type="entry name" value="UbiA_prenyltransferase"/>
</dbReference>
<feature type="transmembrane region" description="Helical" evidence="14">
    <location>
        <begin position="180"/>
        <end position="201"/>
    </location>
</feature>
<keyword evidence="4 14" id="KW-1003">Cell membrane</keyword>
<dbReference type="EC" id="2.5.1.141" evidence="3 14"/>
<feature type="transmembrane region" description="Helical" evidence="14">
    <location>
        <begin position="99"/>
        <end position="120"/>
    </location>
</feature>
<comment type="catalytic activity">
    <reaction evidence="13 14">
        <text>heme b + (2E,6E)-farnesyl diphosphate + H2O = Fe(II)-heme o + diphosphate</text>
        <dbReference type="Rhea" id="RHEA:28070"/>
        <dbReference type="ChEBI" id="CHEBI:15377"/>
        <dbReference type="ChEBI" id="CHEBI:33019"/>
        <dbReference type="ChEBI" id="CHEBI:60344"/>
        <dbReference type="ChEBI" id="CHEBI:60530"/>
        <dbReference type="ChEBI" id="CHEBI:175763"/>
        <dbReference type="EC" id="2.5.1.141"/>
    </reaction>
</comment>
<dbReference type="Pfam" id="PF01040">
    <property type="entry name" value="UbiA"/>
    <property type="match status" value="1"/>
</dbReference>
<evidence type="ECO:0000256" key="2">
    <source>
        <dbReference type="ARBA" id="ARBA00004919"/>
    </source>
</evidence>
<keyword evidence="9 14" id="KW-0472">Membrane</keyword>
<comment type="similarity">
    <text evidence="14">Belongs to the UbiA prenyltransferase family. Protoheme IX farnesyltransferase subfamily.</text>
</comment>
<keyword evidence="5 14" id="KW-0808">Transferase</keyword>
<feature type="transmembrane region" description="Helical" evidence="14">
    <location>
        <begin position="126"/>
        <end position="143"/>
    </location>
</feature>
<evidence type="ECO:0000256" key="5">
    <source>
        <dbReference type="ARBA" id="ARBA00022679"/>
    </source>
</evidence>
<accession>A0ABZ1CDF0</accession>
<feature type="transmembrane region" description="Helical" evidence="14">
    <location>
        <begin position="54"/>
        <end position="78"/>
    </location>
</feature>
<dbReference type="GO" id="GO:0008495">
    <property type="term" value="F:protoheme IX farnesyltransferase activity"/>
    <property type="evidence" value="ECO:0007669"/>
    <property type="project" value="UniProtKB-EC"/>
</dbReference>
<sequence>MSSNDAASASAHEPPVAAAGRFADYVELTKPRLSMLSVITAMVGYLVVKAPWEWTHFIATMVGTSACAGGVASLNQWMERDTDAKMHRTADRPLPSGKVPDGAAFVLGWGLCFGGCFLLFALASPLAAAFALATIVTYLAWYTPAKRWSKWSTEIGAIAGAFPPLIGYAAAHGGMEPLGWVLFGLLAFWQIPHFMAIAWTYREDYSAVDFPMLPVRDRDGQTVALWSLVNTVAVVIVSALPSFMGDATWIYFGVTVLLGLWFMMRAVAFLRKDGRDQAARKLFFASIGWLPLQLGALVIDRLFLV</sequence>
<keyword evidence="6 14" id="KW-0812">Transmembrane</keyword>
<evidence type="ECO:0000256" key="1">
    <source>
        <dbReference type="ARBA" id="ARBA00004651"/>
    </source>
</evidence>
<evidence type="ECO:0000256" key="13">
    <source>
        <dbReference type="ARBA" id="ARBA00047690"/>
    </source>
</evidence>
<dbReference type="PANTHER" id="PTHR43448">
    <property type="entry name" value="PROTOHEME IX FARNESYLTRANSFERASE, MITOCHONDRIAL"/>
    <property type="match status" value="1"/>
</dbReference>
<evidence type="ECO:0000313" key="16">
    <source>
        <dbReference type="Proteomes" id="UP000738431"/>
    </source>
</evidence>
<proteinExistence type="inferred from homology"/>
<keyword evidence="8 14" id="KW-0350">Heme biosynthesis</keyword>
<name>A0ABZ1CDF0_9BACT</name>
<evidence type="ECO:0000256" key="3">
    <source>
        <dbReference type="ARBA" id="ARBA00012292"/>
    </source>
</evidence>
<dbReference type="CDD" id="cd13957">
    <property type="entry name" value="PT_UbiA_Cox10"/>
    <property type="match status" value="1"/>
</dbReference>
<evidence type="ECO:0000256" key="7">
    <source>
        <dbReference type="ARBA" id="ARBA00022989"/>
    </source>
</evidence>
<dbReference type="PROSITE" id="PS00943">
    <property type="entry name" value="UBIA"/>
    <property type="match status" value="1"/>
</dbReference>
<comment type="miscellaneous">
    <text evidence="14">Carbon 2 of the heme B porphyrin ring is defined according to the Fischer nomenclature.</text>
</comment>
<evidence type="ECO:0000256" key="9">
    <source>
        <dbReference type="ARBA" id="ARBA00023136"/>
    </source>
</evidence>
<evidence type="ECO:0000256" key="12">
    <source>
        <dbReference type="ARBA" id="ARBA00042475"/>
    </source>
</evidence>
<feature type="transmembrane region" description="Helical" evidence="14">
    <location>
        <begin position="282"/>
        <end position="304"/>
    </location>
</feature>
<protein>
    <recommendedName>
        <fullName evidence="11 14">Protoheme IX farnesyltransferase</fullName>
        <ecNumber evidence="3 14">2.5.1.141</ecNumber>
    </recommendedName>
    <alternativeName>
        <fullName evidence="12 14">Heme B farnesyltransferase</fullName>
    </alternativeName>
    <alternativeName>
        <fullName evidence="10 14">Heme O synthase</fullName>
    </alternativeName>
</protein>
<dbReference type="EMBL" id="CP139781">
    <property type="protein sequence ID" value="WRQ89446.1"/>
    <property type="molecule type" value="Genomic_DNA"/>
</dbReference>
<dbReference type="PANTHER" id="PTHR43448:SF7">
    <property type="entry name" value="4-HYDROXYBENZOATE SOLANESYLTRANSFERASE"/>
    <property type="match status" value="1"/>
</dbReference>
<evidence type="ECO:0000256" key="8">
    <source>
        <dbReference type="ARBA" id="ARBA00023133"/>
    </source>
</evidence>
<dbReference type="RefSeq" id="WP_221029864.1">
    <property type="nucleotide sequence ID" value="NZ_CP139781.1"/>
</dbReference>
<dbReference type="Proteomes" id="UP000738431">
    <property type="component" value="Chromosome"/>
</dbReference>
<comment type="pathway">
    <text evidence="2 14">Porphyrin-containing compound metabolism; heme O biosynthesis; heme O from protoheme: step 1/1.</text>
</comment>
<comment type="subcellular location">
    <subcellularLocation>
        <location evidence="1 14">Cell membrane</location>
        <topology evidence="1 14">Multi-pass membrane protein</topology>
    </subcellularLocation>
</comment>
<evidence type="ECO:0000256" key="4">
    <source>
        <dbReference type="ARBA" id="ARBA00022475"/>
    </source>
</evidence>
<gene>
    <name evidence="15" type="primary">cyoE</name>
    <name evidence="14" type="synonym">ctaB</name>
    <name evidence="15" type="ORF">K1X11_008495</name>
</gene>